<dbReference type="Proteomes" id="UP000663891">
    <property type="component" value="Unassembled WGS sequence"/>
</dbReference>
<proteinExistence type="predicted"/>
<evidence type="ECO:0000313" key="1">
    <source>
        <dbReference type="EMBL" id="CAF1456786.1"/>
    </source>
</evidence>
<protein>
    <submittedName>
        <fullName evidence="1">Uncharacterized protein</fullName>
    </submittedName>
</protein>
<name>A0A815Q038_9BILA</name>
<organism evidence="1 2">
    <name type="scientific">Adineta steineri</name>
    <dbReference type="NCBI Taxonomy" id="433720"/>
    <lineage>
        <taxon>Eukaryota</taxon>
        <taxon>Metazoa</taxon>
        <taxon>Spiralia</taxon>
        <taxon>Gnathifera</taxon>
        <taxon>Rotifera</taxon>
        <taxon>Eurotatoria</taxon>
        <taxon>Bdelloidea</taxon>
        <taxon>Adinetida</taxon>
        <taxon>Adinetidae</taxon>
        <taxon>Adineta</taxon>
    </lineage>
</organism>
<gene>
    <name evidence="1" type="ORF">VCS650_LOCUS39801</name>
</gene>
<dbReference type="AlphaFoldDB" id="A0A815Q038"/>
<dbReference type="OrthoDB" id="10062089at2759"/>
<accession>A0A815Q038</accession>
<comment type="caution">
    <text evidence="1">The sequence shown here is derived from an EMBL/GenBank/DDBJ whole genome shotgun (WGS) entry which is preliminary data.</text>
</comment>
<feature type="non-terminal residue" evidence="1">
    <location>
        <position position="1"/>
    </location>
</feature>
<evidence type="ECO:0000313" key="2">
    <source>
        <dbReference type="Proteomes" id="UP000663891"/>
    </source>
</evidence>
<reference evidence="1" key="1">
    <citation type="submission" date="2021-02" db="EMBL/GenBank/DDBJ databases">
        <authorList>
            <person name="Nowell W R."/>
        </authorList>
    </citation>
    <scope>NUCLEOTIDE SEQUENCE</scope>
</reference>
<dbReference type="EMBL" id="CAJNON010001371">
    <property type="protein sequence ID" value="CAF1456786.1"/>
    <property type="molecule type" value="Genomic_DNA"/>
</dbReference>
<sequence>SGQQKMLNYFLIDNKFSCLLPIISEMNGYLLNDLYTMCKQNRESMFHTLKNELLTLDKNAQPLTLFIYLRFLNEIKKYISKAIVID</sequence>